<dbReference type="Pfam" id="PF13947">
    <property type="entry name" value="GUB_WAK_bind"/>
    <property type="match status" value="1"/>
</dbReference>
<evidence type="ECO:0000256" key="7">
    <source>
        <dbReference type="ARBA" id="ARBA00022723"/>
    </source>
</evidence>
<evidence type="ECO:0000256" key="14">
    <source>
        <dbReference type="ARBA" id="ARBA00024209"/>
    </source>
</evidence>
<evidence type="ECO:0000256" key="1">
    <source>
        <dbReference type="ARBA" id="ARBA00000900"/>
    </source>
</evidence>
<evidence type="ECO:0000256" key="13">
    <source>
        <dbReference type="ARBA" id="ARBA00023136"/>
    </source>
</evidence>
<evidence type="ECO:0000256" key="15">
    <source>
        <dbReference type="PROSITE-ProRule" id="PRU00175"/>
    </source>
</evidence>
<evidence type="ECO:0000256" key="16">
    <source>
        <dbReference type="SAM" id="Phobius"/>
    </source>
</evidence>
<comment type="catalytic activity">
    <reaction evidence="1">
        <text>S-ubiquitinyl-[E2 ubiquitin-conjugating enzyme]-L-cysteine + [acceptor protein]-L-lysine = [E2 ubiquitin-conjugating enzyme]-L-cysteine + N(6)-ubiquitinyl-[acceptor protein]-L-lysine.</text>
        <dbReference type="EC" id="2.3.2.27"/>
    </reaction>
</comment>
<evidence type="ECO:0000256" key="10">
    <source>
        <dbReference type="ARBA" id="ARBA00022786"/>
    </source>
</evidence>
<evidence type="ECO:0000256" key="8">
    <source>
        <dbReference type="ARBA" id="ARBA00022729"/>
    </source>
</evidence>
<evidence type="ECO:0000256" key="6">
    <source>
        <dbReference type="ARBA" id="ARBA00022692"/>
    </source>
</evidence>
<dbReference type="InterPro" id="IPR013083">
    <property type="entry name" value="Znf_RING/FYVE/PHD"/>
</dbReference>
<comment type="similarity">
    <text evidence="14">Belongs to the RING-type zinc finger family. ATL subfamily.</text>
</comment>
<dbReference type="InterPro" id="IPR001841">
    <property type="entry name" value="Znf_RING"/>
</dbReference>
<keyword evidence="10" id="KW-0833">Ubl conjugation pathway</keyword>
<evidence type="ECO:0000259" key="18">
    <source>
        <dbReference type="PROSITE" id="PS50089"/>
    </source>
</evidence>
<dbReference type="SMART" id="SM00184">
    <property type="entry name" value="RING"/>
    <property type="match status" value="1"/>
</dbReference>
<dbReference type="PANTHER" id="PTHR46279:SF31">
    <property type="entry name" value="RING-H2 FINGER PROTEIN ATL20-LIKE ISOFORM X1"/>
    <property type="match status" value="1"/>
</dbReference>
<dbReference type="EC" id="2.3.2.27" evidence="4"/>
<dbReference type="SUPFAM" id="SSF57850">
    <property type="entry name" value="RING/U-box"/>
    <property type="match status" value="1"/>
</dbReference>
<keyword evidence="6 16" id="KW-0812">Transmembrane</keyword>
<feature type="signal peptide" evidence="17">
    <location>
        <begin position="1"/>
        <end position="23"/>
    </location>
</feature>
<dbReference type="AlphaFoldDB" id="A0ABC8T4R4"/>
<keyword evidence="5" id="KW-0808">Transferase</keyword>
<keyword evidence="20" id="KW-1185">Reference proteome</keyword>
<sequence>MDTLRPCLFSFFFFFFFFPFTFFTHTALSVVDCKTSSCGEAGPKVRFPFRLKRRQPKRCGYPGFDLSCNNQSQTVLTLPDYGELIVKWINYDLQEIHINTDPDFCLPEKILKINLLDTPFRGVNLRNYKFLNCSSGWSEHTTVHAVPLFCLSGNNYTIVAMTPYWYSLNNMSSSCRVISTVSVPVSPFTSYMNLSQDLQLMWVSPRCWNCEAEGICGYDSDTGMGIGCSKPPSQGLPRSAKYGIIIGVGIPAVVCITGFACYICGMVRDFGQRHHPNTELSTTTIASQPAIILTGLDGPTIASFPKTLLGESRRLPNPNDGTCPICLSEYQPKETLRTIPECNHYFHASCIDEWLSLNATCPLCRNSPDSRLVATTSSSVSFSSSLSSSSSSSS</sequence>
<evidence type="ECO:0000313" key="19">
    <source>
        <dbReference type="EMBL" id="CAK9163065.1"/>
    </source>
</evidence>
<evidence type="ECO:0000256" key="12">
    <source>
        <dbReference type="ARBA" id="ARBA00022989"/>
    </source>
</evidence>
<feature type="chain" id="PRO_5044778357" description="RING-type E3 ubiquitin transferase" evidence="17">
    <location>
        <begin position="24"/>
        <end position="394"/>
    </location>
</feature>
<evidence type="ECO:0000313" key="20">
    <source>
        <dbReference type="Proteomes" id="UP001642360"/>
    </source>
</evidence>
<dbReference type="PROSITE" id="PS50089">
    <property type="entry name" value="ZF_RING_2"/>
    <property type="match status" value="1"/>
</dbReference>
<dbReference type="Proteomes" id="UP001642360">
    <property type="component" value="Unassembled WGS sequence"/>
</dbReference>
<dbReference type="GO" id="GO:0016020">
    <property type="term" value="C:membrane"/>
    <property type="evidence" value="ECO:0007669"/>
    <property type="project" value="UniProtKB-SubCell"/>
</dbReference>
<dbReference type="CDD" id="cd16461">
    <property type="entry name" value="RING-H2_EL5-like"/>
    <property type="match status" value="1"/>
</dbReference>
<keyword evidence="9 15" id="KW-0863">Zinc-finger</keyword>
<gene>
    <name evidence="19" type="ORF">ILEXP_LOCUS32032</name>
</gene>
<dbReference type="GO" id="GO:0061630">
    <property type="term" value="F:ubiquitin protein ligase activity"/>
    <property type="evidence" value="ECO:0007669"/>
    <property type="project" value="UniProtKB-EC"/>
</dbReference>
<evidence type="ECO:0000256" key="5">
    <source>
        <dbReference type="ARBA" id="ARBA00022679"/>
    </source>
</evidence>
<evidence type="ECO:0000256" key="4">
    <source>
        <dbReference type="ARBA" id="ARBA00012483"/>
    </source>
</evidence>
<comment type="pathway">
    <text evidence="3">Protein modification; protein ubiquitination.</text>
</comment>
<dbReference type="PANTHER" id="PTHR46279">
    <property type="entry name" value="RING/U-BOX SUPERFAMILY PROTEIN"/>
    <property type="match status" value="1"/>
</dbReference>
<dbReference type="Gene3D" id="3.30.40.10">
    <property type="entry name" value="Zinc/RING finger domain, C3HC4 (zinc finger)"/>
    <property type="match status" value="1"/>
</dbReference>
<feature type="domain" description="RING-type" evidence="18">
    <location>
        <begin position="323"/>
        <end position="365"/>
    </location>
</feature>
<keyword evidence="7" id="KW-0479">Metal-binding</keyword>
<evidence type="ECO:0000256" key="3">
    <source>
        <dbReference type="ARBA" id="ARBA00004906"/>
    </source>
</evidence>
<keyword evidence="8 17" id="KW-0732">Signal</keyword>
<evidence type="ECO:0000256" key="9">
    <source>
        <dbReference type="ARBA" id="ARBA00022771"/>
    </source>
</evidence>
<comment type="caution">
    <text evidence="19">The sequence shown here is derived from an EMBL/GenBank/DDBJ whole genome shotgun (WGS) entry which is preliminary data.</text>
</comment>
<evidence type="ECO:0000256" key="17">
    <source>
        <dbReference type="SAM" id="SignalP"/>
    </source>
</evidence>
<proteinExistence type="inferred from homology"/>
<keyword evidence="13 16" id="KW-0472">Membrane</keyword>
<keyword evidence="11" id="KW-0862">Zinc</keyword>
<feature type="transmembrane region" description="Helical" evidence="16">
    <location>
        <begin position="242"/>
        <end position="265"/>
    </location>
</feature>
<reference evidence="19 20" key="1">
    <citation type="submission" date="2024-02" db="EMBL/GenBank/DDBJ databases">
        <authorList>
            <person name="Vignale AGUSTIN F."/>
            <person name="Sosa J E."/>
            <person name="Modenutti C."/>
        </authorList>
    </citation>
    <scope>NUCLEOTIDE SEQUENCE [LARGE SCALE GENOMIC DNA]</scope>
</reference>
<dbReference type="EMBL" id="CAUOFW020003948">
    <property type="protein sequence ID" value="CAK9163065.1"/>
    <property type="molecule type" value="Genomic_DNA"/>
</dbReference>
<organism evidence="19 20">
    <name type="scientific">Ilex paraguariensis</name>
    <name type="common">yerba mate</name>
    <dbReference type="NCBI Taxonomy" id="185542"/>
    <lineage>
        <taxon>Eukaryota</taxon>
        <taxon>Viridiplantae</taxon>
        <taxon>Streptophyta</taxon>
        <taxon>Embryophyta</taxon>
        <taxon>Tracheophyta</taxon>
        <taxon>Spermatophyta</taxon>
        <taxon>Magnoliopsida</taxon>
        <taxon>eudicotyledons</taxon>
        <taxon>Gunneridae</taxon>
        <taxon>Pentapetalae</taxon>
        <taxon>asterids</taxon>
        <taxon>campanulids</taxon>
        <taxon>Aquifoliales</taxon>
        <taxon>Aquifoliaceae</taxon>
        <taxon>Ilex</taxon>
    </lineage>
</organism>
<dbReference type="GO" id="GO:0008270">
    <property type="term" value="F:zinc ion binding"/>
    <property type="evidence" value="ECO:0007669"/>
    <property type="project" value="UniProtKB-KW"/>
</dbReference>
<accession>A0ABC8T4R4</accession>
<dbReference type="Pfam" id="PF13639">
    <property type="entry name" value="zf-RING_2"/>
    <property type="match status" value="1"/>
</dbReference>
<dbReference type="InterPro" id="IPR025287">
    <property type="entry name" value="WAK_GUB"/>
</dbReference>
<comment type="subcellular location">
    <subcellularLocation>
        <location evidence="2">Membrane</location>
        <topology evidence="2">Single-pass membrane protein</topology>
    </subcellularLocation>
</comment>
<name>A0ABC8T4R4_9AQUA</name>
<protein>
    <recommendedName>
        <fullName evidence="4">RING-type E3 ubiquitin transferase</fullName>
        <ecNumber evidence="4">2.3.2.27</ecNumber>
    </recommendedName>
</protein>
<dbReference type="InterPro" id="IPR046948">
    <property type="entry name" value="ATL20-22-like"/>
</dbReference>
<evidence type="ECO:0000256" key="2">
    <source>
        <dbReference type="ARBA" id="ARBA00004167"/>
    </source>
</evidence>
<keyword evidence="12 16" id="KW-1133">Transmembrane helix</keyword>
<evidence type="ECO:0000256" key="11">
    <source>
        <dbReference type="ARBA" id="ARBA00022833"/>
    </source>
</evidence>